<keyword evidence="5" id="KW-1185">Reference proteome</keyword>
<sequence length="311" mass="33469">MSTAHATGAACTAVIIVNNRGQYLLHLRDAHKPICDAGTWSLVGGGPEEGESPDGTIAREILEETGLVLPEVTPYTTTTAHGPYVTEGNIHLYTARWDGDARSLPVSEGIMFAWFDLTTMDQLSMCPWAHEAIKSHHAAHPLQPVAGPRPATGHGGAGAVKNVVGAHLFLERNGSTLLGLRHPDAAFAGDIWHVLAGHVEQESARACLVREAYEEAGLVIGPADLELVHTVHLLDDREGAEPRVQLFFAASRWTGEPEVREPGKCTAWAWWPLDGLPEPMVAYARAAIDGIRAGTAYTELGWDIPAARRTP</sequence>
<dbReference type="GO" id="GO:0016787">
    <property type="term" value="F:hydrolase activity"/>
    <property type="evidence" value="ECO:0007669"/>
    <property type="project" value="UniProtKB-KW"/>
</dbReference>
<dbReference type="RefSeq" id="WP_150491585.1">
    <property type="nucleotide sequence ID" value="NZ_BMUV01000026.1"/>
</dbReference>
<dbReference type="EMBL" id="CP023702">
    <property type="protein sequence ID" value="QEU76268.1"/>
    <property type="molecule type" value="Genomic_DNA"/>
</dbReference>
<evidence type="ECO:0000313" key="4">
    <source>
        <dbReference type="EMBL" id="QEU76268.1"/>
    </source>
</evidence>
<name>A0A5J6FIQ9_9ACTN</name>
<dbReference type="Gene3D" id="3.90.79.10">
    <property type="entry name" value="Nucleoside Triphosphate Pyrophosphohydrolase"/>
    <property type="match status" value="2"/>
</dbReference>
<dbReference type="InterPro" id="IPR015797">
    <property type="entry name" value="NUDIX_hydrolase-like_dom_sf"/>
</dbReference>
<feature type="domain" description="Nudix hydrolase" evidence="3">
    <location>
        <begin position="6"/>
        <end position="137"/>
    </location>
</feature>
<protein>
    <submittedName>
        <fullName evidence="4">NUDIX domain-containing protein</fullName>
    </submittedName>
</protein>
<dbReference type="InterPro" id="IPR020084">
    <property type="entry name" value="NUDIX_hydrolase_CS"/>
</dbReference>
<gene>
    <name evidence="4" type="ORF">CP967_33685</name>
</gene>
<keyword evidence="2" id="KW-0378">Hydrolase</keyword>
<dbReference type="PROSITE" id="PS00893">
    <property type="entry name" value="NUDIX_BOX"/>
    <property type="match status" value="1"/>
</dbReference>
<dbReference type="OrthoDB" id="21568at2"/>
<dbReference type="AlphaFoldDB" id="A0A5J6FIQ9"/>
<evidence type="ECO:0000256" key="1">
    <source>
        <dbReference type="ARBA" id="ARBA00001946"/>
    </source>
</evidence>
<reference evidence="4 5" key="1">
    <citation type="submission" date="2017-09" db="EMBL/GenBank/DDBJ databases">
        <authorList>
            <person name="Lee N."/>
            <person name="Cho B.-K."/>
        </authorList>
    </citation>
    <scope>NUCLEOTIDE SEQUENCE [LARGE SCALE GENOMIC DNA]</scope>
    <source>
        <strain evidence="4 5">ATCC 12769</strain>
    </source>
</reference>
<accession>A0A5J6FIQ9</accession>
<evidence type="ECO:0000259" key="3">
    <source>
        <dbReference type="PROSITE" id="PS51462"/>
    </source>
</evidence>
<dbReference type="Pfam" id="PF00293">
    <property type="entry name" value="NUDIX"/>
    <property type="match status" value="2"/>
</dbReference>
<proteinExistence type="predicted"/>
<evidence type="ECO:0000256" key="2">
    <source>
        <dbReference type="ARBA" id="ARBA00022801"/>
    </source>
</evidence>
<dbReference type="PANTHER" id="PTHR43046:SF2">
    <property type="entry name" value="8-OXO-DGTP DIPHOSPHATASE-RELATED"/>
    <property type="match status" value="1"/>
</dbReference>
<dbReference type="PROSITE" id="PS51462">
    <property type="entry name" value="NUDIX"/>
    <property type="match status" value="2"/>
</dbReference>
<feature type="domain" description="Nudix hydrolase" evidence="3">
    <location>
        <begin position="159"/>
        <end position="293"/>
    </location>
</feature>
<organism evidence="4 5">
    <name type="scientific">Streptomyces nitrosporeus</name>
    <dbReference type="NCBI Taxonomy" id="28894"/>
    <lineage>
        <taxon>Bacteria</taxon>
        <taxon>Bacillati</taxon>
        <taxon>Actinomycetota</taxon>
        <taxon>Actinomycetes</taxon>
        <taxon>Kitasatosporales</taxon>
        <taxon>Streptomycetaceae</taxon>
        <taxon>Streptomyces</taxon>
    </lineage>
</organism>
<dbReference type="Proteomes" id="UP000326178">
    <property type="component" value="Chromosome"/>
</dbReference>
<dbReference type="InterPro" id="IPR000086">
    <property type="entry name" value="NUDIX_hydrolase_dom"/>
</dbReference>
<evidence type="ECO:0000313" key="5">
    <source>
        <dbReference type="Proteomes" id="UP000326178"/>
    </source>
</evidence>
<dbReference type="PANTHER" id="PTHR43046">
    <property type="entry name" value="GDP-MANNOSE MANNOSYL HYDROLASE"/>
    <property type="match status" value="1"/>
</dbReference>
<dbReference type="CDD" id="cd04683">
    <property type="entry name" value="NUDIX_Hydrolase"/>
    <property type="match status" value="1"/>
</dbReference>
<comment type="cofactor">
    <cofactor evidence="1">
        <name>Mg(2+)</name>
        <dbReference type="ChEBI" id="CHEBI:18420"/>
    </cofactor>
</comment>
<dbReference type="SUPFAM" id="SSF55811">
    <property type="entry name" value="Nudix"/>
    <property type="match status" value="2"/>
</dbReference>
<dbReference type="KEGG" id="snk:CP967_33685"/>